<dbReference type="EMBL" id="VJMI01020503">
    <property type="protein sequence ID" value="KAF0704150.1"/>
    <property type="molecule type" value="Genomic_DNA"/>
</dbReference>
<dbReference type="AlphaFoldDB" id="A0A6A4Z265"/>
<dbReference type="InterPro" id="IPR012337">
    <property type="entry name" value="RNaseH-like_sf"/>
</dbReference>
<dbReference type="GO" id="GO:0003676">
    <property type="term" value="F:nucleic acid binding"/>
    <property type="evidence" value="ECO:0007669"/>
    <property type="project" value="InterPro"/>
</dbReference>
<feature type="region of interest" description="Disordered" evidence="1">
    <location>
        <begin position="191"/>
        <end position="215"/>
    </location>
</feature>
<evidence type="ECO:0000313" key="3">
    <source>
        <dbReference type="EMBL" id="KAF0704150.1"/>
    </source>
</evidence>
<sequence length="215" mass="24930">MPWWTKRFGMPRVWVSDQGTHLKKVAMKALAYKFKVHHDLTLAYWLWCNGTVEQMNRDILQVMRVMLREYQLAEQEWDYLLPVVQANLNQTPSKSPMEMFTALNPATPLNVVVVGMNKEIRESDWAVKDIPQNLDKLRASLQAMDKEVLAKYTMRETKAAISTEKYEQCNVSQGDSVHWSRVDERYHPKLRNLDRPLPSQGSGRILRRSGAPGES</sequence>
<evidence type="ECO:0000256" key="1">
    <source>
        <dbReference type="SAM" id="MobiDB-lite"/>
    </source>
</evidence>
<gene>
    <name evidence="3" type="ORF">AaE_015087</name>
</gene>
<dbReference type="VEuPathDB" id="FungiDB:H257_16282"/>
<dbReference type="GO" id="GO:0015074">
    <property type="term" value="P:DNA integration"/>
    <property type="evidence" value="ECO:0007669"/>
    <property type="project" value="InterPro"/>
</dbReference>
<evidence type="ECO:0000313" key="4">
    <source>
        <dbReference type="Proteomes" id="UP000469452"/>
    </source>
</evidence>
<dbReference type="PROSITE" id="PS50994">
    <property type="entry name" value="INTEGRASE"/>
    <property type="match status" value="1"/>
</dbReference>
<dbReference type="SUPFAM" id="SSF53098">
    <property type="entry name" value="Ribonuclease H-like"/>
    <property type="match status" value="1"/>
</dbReference>
<name>A0A6A4Z265_APHAT</name>
<feature type="domain" description="Integrase catalytic" evidence="2">
    <location>
        <begin position="1"/>
        <end position="116"/>
    </location>
</feature>
<comment type="caution">
    <text evidence="3">The sequence shown here is derived from an EMBL/GenBank/DDBJ whole genome shotgun (WGS) entry which is preliminary data.</text>
</comment>
<evidence type="ECO:0000259" key="2">
    <source>
        <dbReference type="PROSITE" id="PS50994"/>
    </source>
</evidence>
<reference evidence="3 4" key="1">
    <citation type="submission" date="2019-06" db="EMBL/GenBank/DDBJ databases">
        <title>Genomics analysis of Aphanomyces spp. identifies a new class of oomycete effector associated with host adaptation.</title>
        <authorList>
            <person name="Gaulin E."/>
        </authorList>
    </citation>
    <scope>NUCLEOTIDE SEQUENCE [LARGE SCALE GENOMIC DNA]</scope>
    <source>
        <strain evidence="3 4">E</strain>
    </source>
</reference>
<dbReference type="Proteomes" id="UP000469452">
    <property type="component" value="Unassembled WGS sequence"/>
</dbReference>
<dbReference type="Gene3D" id="3.30.420.10">
    <property type="entry name" value="Ribonuclease H-like superfamily/Ribonuclease H"/>
    <property type="match status" value="1"/>
</dbReference>
<dbReference type="InterPro" id="IPR001584">
    <property type="entry name" value="Integrase_cat-core"/>
</dbReference>
<dbReference type="InterPro" id="IPR036397">
    <property type="entry name" value="RNaseH_sf"/>
</dbReference>
<accession>A0A6A4Z265</accession>
<proteinExistence type="predicted"/>
<protein>
    <recommendedName>
        <fullName evidence="2">Integrase catalytic domain-containing protein</fullName>
    </recommendedName>
</protein>
<organism evidence="3 4">
    <name type="scientific">Aphanomyces astaci</name>
    <name type="common">Crayfish plague agent</name>
    <dbReference type="NCBI Taxonomy" id="112090"/>
    <lineage>
        <taxon>Eukaryota</taxon>
        <taxon>Sar</taxon>
        <taxon>Stramenopiles</taxon>
        <taxon>Oomycota</taxon>
        <taxon>Saprolegniomycetes</taxon>
        <taxon>Saprolegniales</taxon>
        <taxon>Verrucalvaceae</taxon>
        <taxon>Aphanomyces</taxon>
    </lineage>
</organism>